<organism evidence="1">
    <name type="scientific">marine sediment metagenome</name>
    <dbReference type="NCBI Taxonomy" id="412755"/>
    <lineage>
        <taxon>unclassified sequences</taxon>
        <taxon>metagenomes</taxon>
        <taxon>ecological metagenomes</taxon>
    </lineage>
</organism>
<evidence type="ECO:0000313" key="1">
    <source>
        <dbReference type="EMBL" id="GAI05261.1"/>
    </source>
</evidence>
<feature type="non-terminal residue" evidence="1">
    <location>
        <position position="1"/>
    </location>
</feature>
<dbReference type="EMBL" id="BARV01008570">
    <property type="protein sequence ID" value="GAI05261.1"/>
    <property type="molecule type" value="Genomic_DNA"/>
</dbReference>
<dbReference type="AlphaFoldDB" id="X1LHE2"/>
<evidence type="ECO:0008006" key="2">
    <source>
        <dbReference type="Google" id="ProtNLM"/>
    </source>
</evidence>
<gene>
    <name evidence="1" type="ORF">S06H3_17184</name>
</gene>
<proteinExistence type="predicted"/>
<sequence length="69" mass="7978">QGAPDFYVEKDGHGFFVEVKSWGDSLSLWQIKWMLEHSDHEFKLAITPPGLFKSPDREISIERENNPCS</sequence>
<reference evidence="1" key="1">
    <citation type="journal article" date="2014" name="Front. Microbiol.">
        <title>High frequency of phylogenetically diverse reductive dehalogenase-homologous genes in deep subseafloor sedimentary metagenomes.</title>
        <authorList>
            <person name="Kawai M."/>
            <person name="Futagami T."/>
            <person name="Toyoda A."/>
            <person name="Takaki Y."/>
            <person name="Nishi S."/>
            <person name="Hori S."/>
            <person name="Arai W."/>
            <person name="Tsubouchi T."/>
            <person name="Morono Y."/>
            <person name="Uchiyama I."/>
            <person name="Ito T."/>
            <person name="Fujiyama A."/>
            <person name="Inagaki F."/>
            <person name="Takami H."/>
        </authorList>
    </citation>
    <scope>NUCLEOTIDE SEQUENCE</scope>
    <source>
        <strain evidence="1">Expedition CK06-06</strain>
    </source>
</reference>
<name>X1LHE2_9ZZZZ</name>
<accession>X1LHE2</accession>
<protein>
    <recommendedName>
        <fullName evidence="2">VRR-NUC domain-containing protein</fullName>
    </recommendedName>
</protein>
<comment type="caution">
    <text evidence="1">The sequence shown here is derived from an EMBL/GenBank/DDBJ whole genome shotgun (WGS) entry which is preliminary data.</text>
</comment>